<evidence type="ECO:0000256" key="3">
    <source>
        <dbReference type="ARBA" id="ARBA00022723"/>
    </source>
</evidence>
<keyword evidence="5" id="KW-0862">Zinc</keyword>
<dbReference type="GO" id="GO:0046872">
    <property type="term" value="F:metal ion binding"/>
    <property type="evidence" value="ECO:0007669"/>
    <property type="project" value="UniProtKB-KW"/>
</dbReference>
<keyword evidence="3" id="KW-0479">Metal-binding</keyword>
<reference evidence="7 8" key="1">
    <citation type="submission" date="2014-01" db="EMBL/GenBank/DDBJ databases">
        <title>Roseivivax isoporae LMG 25204 Genome Sequencing.</title>
        <authorList>
            <person name="Lai Q."/>
            <person name="Li G."/>
            <person name="Shao Z."/>
        </authorList>
    </citation>
    <scope>NUCLEOTIDE SEQUENCE [LARGE SCALE GENOMIC DNA]</scope>
    <source>
        <strain evidence="7 8">LMG 25204</strain>
    </source>
</reference>
<dbReference type="eggNOG" id="COG0123">
    <property type="taxonomic scope" value="Bacteria"/>
</dbReference>
<dbReference type="Gene3D" id="3.40.800.20">
    <property type="entry name" value="Histone deacetylase domain"/>
    <property type="match status" value="1"/>
</dbReference>
<dbReference type="SUPFAM" id="SSF52768">
    <property type="entry name" value="Arginase/deacetylase"/>
    <property type="match status" value="1"/>
</dbReference>
<dbReference type="InterPro" id="IPR023801">
    <property type="entry name" value="His_deacetylse_dom"/>
</dbReference>
<dbReference type="InterPro" id="IPR037138">
    <property type="entry name" value="His_deacetylse_dom_sf"/>
</dbReference>
<dbReference type="CDD" id="cd10001">
    <property type="entry name" value="HDAC_classII_APAH"/>
    <property type="match status" value="1"/>
</dbReference>
<dbReference type="InterPro" id="IPR023696">
    <property type="entry name" value="Ureohydrolase_dom_sf"/>
</dbReference>
<comment type="cofactor">
    <cofactor evidence="1">
        <name>Zn(2+)</name>
        <dbReference type="ChEBI" id="CHEBI:29105"/>
    </cofactor>
</comment>
<comment type="similarity">
    <text evidence="2">Belongs to the histone deacetylase family.</text>
</comment>
<sequence length="348" mass="36808">MKCYYAPETASHDPQFRLTHGALMRNAEQAERATLLLEGLDRLDLAAESPPVAPREALLAVHTERFLAFLETAWEEWQKLPGAGPEVVPNAFAQHAWAAYPPSVVARAGWHMGDTSAPLGRGSWQATCRAADCAVAAADAVAGGARFAYALCRPPGHHTSAETAAGHCLMNVSAIAAARLRATHGRVAVLDIDVHHGNGTQAIFYDRPDVLTVSIHTDPSHYYPFFVGYEHETGTGPGAGFNVNMPLPRTTGDDAWCAAIEAALARIADFAPGALVLSLGLDAHENDPLKGMKVTFDGFARAGRMIAAAGYPTVFVQEGGYLSPDLATSLASFFGGALDRAPRAPTGA</sequence>
<organism evidence="7 8">
    <name type="scientific">Roseivivax isoporae LMG 25204</name>
    <dbReference type="NCBI Taxonomy" id="1449351"/>
    <lineage>
        <taxon>Bacteria</taxon>
        <taxon>Pseudomonadati</taxon>
        <taxon>Pseudomonadota</taxon>
        <taxon>Alphaproteobacteria</taxon>
        <taxon>Rhodobacterales</taxon>
        <taxon>Roseobacteraceae</taxon>
        <taxon>Roseivivax</taxon>
    </lineage>
</organism>
<comment type="caution">
    <text evidence="7">The sequence shown here is derived from an EMBL/GenBank/DDBJ whole genome shotgun (WGS) entry which is preliminary data.</text>
</comment>
<name>X7F2D2_9RHOB</name>
<dbReference type="PATRIC" id="fig|1449351.3.peg.4213"/>
<evidence type="ECO:0000256" key="2">
    <source>
        <dbReference type="ARBA" id="ARBA00005947"/>
    </source>
</evidence>
<dbReference type="InterPro" id="IPR000286">
    <property type="entry name" value="HDACs"/>
</dbReference>
<dbReference type="STRING" id="1449351.RISW2_17680"/>
<gene>
    <name evidence="7" type="ORF">RISW2_17680</name>
</gene>
<protein>
    <submittedName>
        <fullName evidence="7">Acetylpolyamine aminohydrolase</fullName>
    </submittedName>
</protein>
<dbReference type="GO" id="GO:0016787">
    <property type="term" value="F:hydrolase activity"/>
    <property type="evidence" value="ECO:0007669"/>
    <property type="project" value="UniProtKB-KW"/>
</dbReference>
<evidence type="ECO:0000256" key="4">
    <source>
        <dbReference type="ARBA" id="ARBA00022801"/>
    </source>
</evidence>
<dbReference type="GO" id="GO:0040029">
    <property type="term" value="P:epigenetic regulation of gene expression"/>
    <property type="evidence" value="ECO:0007669"/>
    <property type="project" value="TreeGrafter"/>
</dbReference>
<dbReference type="RefSeq" id="WP_043774647.1">
    <property type="nucleotide sequence ID" value="NZ_JAME01000049.1"/>
</dbReference>
<dbReference type="PANTHER" id="PTHR10625">
    <property type="entry name" value="HISTONE DEACETYLASE HDAC1-RELATED"/>
    <property type="match status" value="1"/>
</dbReference>
<evidence type="ECO:0000256" key="1">
    <source>
        <dbReference type="ARBA" id="ARBA00001947"/>
    </source>
</evidence>
<dbReference type="PRINTS" id="PR01270">
    <property type="entry name" value="HDASUPER"/>
</dbReference>
<dbReference type="AlphaFoldDB" id="X7F2D2"/>
<dbReference type="Proteomes" id="UP000023430">
    <property type="component" value="Unassembled WGS sequence"/>
</dbReference>
<evidence type="ECO:0000313" key="7">
    <source>
        <dbReference type="EMBL" id="ETX26903.1"/>
    </source>
</evidence>
<dbReference type="EMBL" id="JAME01000049">
    <property type="protein sequence ID" value="ETX26903.1"/>
    <property type="molecule type" value="Genomic_DNA"/>
</dbReference>
<feature type="domain" description="Histone deacetylase" evidence="6">
    <location>
        <begin position="28"/>
        <end position="334"/>
    </location>
</feature>
<keyword evidence="4 7" id="KW-0378">Hydrolase</keyword>
<evidence type="ECO:0000259" key="6">
    <source>
        <dbReference type="Pfam" id="PF00850"/>
    </source>
</evidence>
<dbReference type="PANTHER" id="PTHR10625:SF17">
    <property type="entry name" value="HISTONE DEACETYLASE 8"/>
    <property type="match status" value="1"/>
</dbReference>
<accession>X7F2D2</accession>
<dbReference type="Pfam" id="PF00850">
    <property type="entry name" value="Hist_deacetyl"/>
    <property type="match status" value="1"/>
</dbReference>
<dbReference type="OrthoDB" id="9808367at2"/>
<keyword evidence="8" id="KW-1185">Reference proteome</keyword>
<evidence type="ECO:0000256" key="5">
    <source>
        <dbReference type="ARBA" id="ARBA00022833"/>
    </source>
</evidence>
<dbReference type="GO" id="GO:0004407">
    <property type="term" value="F:histone deacetylase activity"/>
    <property type="evidence" value="ECO:0007669"/>
    <property type="project" value="TreeGrafter"/>
</dbReference>
<evidence type="ECO:0000313" key="8">
    <source>
        <dbReference type="Proteomes" id="UP000023430"/>
    </source>
</evidence>
<proteinExistence type="inferred from homology"/>